<dbReference type="GO" id="GO:0005576">
    <property type="term" value="C:extracellular region"/>
    <property type="evidence" value="ECO:0007669"/>
    <property type="project" value="UniProtKB-SubCell"/>
</dbReference>
<reference evidence="10 13" key="1">
    <citation type="journal article" date="2015" name="Genome Announc.">
        <title>De Novo Genome Sequence of Yersinia aleksiciae Y159T.</title>
        <authorList>
            <person name="Sprague L.D."/>
            <person name="Neubauer H."/>
        </authorList>
    </citation>
    <scope>NUCLEOTIDE SEQUENCE [LARGE SCALE GENOMIC DNA]</scope>
    <source>
        <strain evidence="10 13">159</strain>
    </source>
</reference>
<feature type="compositionally biased region" description="Polar residues" evidence="7">
    <location>
        <begin position="321"/>
        <end position="336"/>
    </location>
</feature>
<dbReference type="SMART" id="SM00194">
    <property type="entry name" value="PTPc"/>
    <property type="match status" value="1"/>
</dbReference>
<dbReference type="InterPro" id="IPR029021">
    <property type="entry name" value="Prot-tyrosine_phosphatase-like"/>
</dbReference>
<feature type="domain" description="Tyrosine-protein phosphatase" evidence="8">
    <location>
        <begin position="43"/>
        <end position="298"/>
    </location>
</feature>
<dbReference type="InterPro" id="IPR003595">
    <property type="entry name" value="Tyr_Pase_cat"/>
</dbReference>
<dbReference type="PROSITE" id="PS50055">
    <property type="entry name" value="TYR_PHOSPHATASE_PTP"/>
    <property type="match status" value="1"/>
</dbReference>
<dbReference type="Pfam" id="PF00102">
    <property type="entry name" value="Y_phosphatase"/>
    <property type="match status" value="1"/>
</dbReference>
<keyword evidence="6" id="KW-0843">Virulence</keyword>
<evidence type="ECO:0000256" key="7">
    <source>
        <dbReference type="SAM" id="MobiDB-lite"/>
    </source>
</evidence>
<reference evidence="11" key="2">
    <citation type="submission" date="2015-03" db="EMBL/GenBank/DDBJ databases">
        <authorList>
            <person name="Murphy D."/>
        </authorList>
    </citation>
    <scope>NUCLEOTIDE SEQUENCE [LARGE SCALE GENOMIC DNA]</scope>
    <source>
        <strain evidence="11">IP27925</strain>
    </source>
</reference>
<dbReference type="InterPro" id="IPR050348">
    <property type="entry name" value="Protein-Tyr_Phosphatase"/>
</dbReference>
<evidence type="ECO:0000256" key="1">
    <source>
        <dbReference type="ARBA" id="ARBA00004613"/>
    </source>
</evidence>
<gene>
    <name evidence="11" type="primary">yopH_1</name>
    <name evidence="10" type="ORF">ACZ76_05195</name>
    <name evidence="11" type="ORF">ERS008460_01859</name>
</gene>
<evidence type="ECO:0000256" key="2">
    <source>
        <dbReference type="ARBA" id="ARBA00013064"/>
    </source>
</evidence>
<dbReference type="InterPro" id="IPR016130">
    <property type="entry name" value="Tyr_Pase_AS"/>
</dbReference>
<dbReference type="EMBL" id="CP011975">
    <property type="protein sequence ID" value="AKP32980.1"/>
    <property type="molecule type" value="Genomic_DNA"/>
</dbReference>
<dbReference type="Proteomes" id="UP000069914">
    <property type="component" value="Chromosome"/>
</dbReference>
<evidence type="ECO:0000256" key="4">
    <source>
        <dbReference type="ARBA" id="ARBA00022801"/>
    </source>
</evidence>
<keyword evidence="5" id="KW-0904">Protein phosphatase</keyword>
<dbReference type="PROSITE" id="PS50056">
    <property type="entry name" value="TYR_PHOSPHATASE_2"/>
    <property type="match status" value="1"/>
</dbReference>
<dbReference type="GeneID" id="61904171"/>
<dbReference type="OrthoDB" id="6199520at2"/>
<dbReference type="EC" id="3.1.3.48" evidence="2"/>
<feature type="domain" description="Tyrosine specific protein phosphatases" evidence="9">
    <location>
        <begin position="214"/>
        <end position="298"/>
    </location>
</feature>
<evidence type="ECO:0000259" key="8">
    <source>
        <dbReference type="PROSITE" id="PS50055"/>
    </source>
</evidence>
<evidence type="ECO:0000256" key="3">
    <source>
        <dbReference type="ARBA" id="ARBA00022525"/>
    </source>
</evidence>
<keyword evidence="13" id="KW-1185">Reference proteome</keyword>
<dbReference type="InterPro" id="IPR003546">
    <property type="entry name" value="Tyr_Pase_SptP/YopH"/>
</dbReference>
<dbReference type="PANTHER" id="PTHR19134">
    <property type="entry name" value="RECEPTOR-TYPE TYROSINE-PROTEIN PHOSPHATASE"/>
    <property type="match status" value="1"/>
</dbReference>
<proteinExistence type="predicted"/>
<keyword evidence="4 11" id="KW-0378">Hydrolase</keyword>
<dbReference type="EMBL" id="CQEM01000007">
    <property type="protein sequence ID" value="CNL09481.1"/>
    <property type="molecule type" value="Genomic_DNA"/>
</dbReference>
<dbReference type="InterPro" id="IPR000242">
    <property type="entry name" value="PTP_cat"/>
</dbReference>
<sequence length="336" mass="37934">MHRNKIRLAPLDFTPVTQVETTVPLTESDKLKEMLKEHQAELKNKIKQQYPDYKLANIDEKYKRHGDIHTPLGTAITAPDGTYLPANHIKLGTPKGVIRSQFPTEDAVHLYRDTLAEKRITVLVIIGEDRILNSPFERKPYPIYFKDPQYSYNDAESLAEFKDVPLPTDVSIECFKLKLPNQQDINHTGKPIGIPVIHVNQWPDHESLSVEKLEELARYVNTIHSKKYSLYEQGGSRAAGTDQKALPFIHCSAGAGRTGQLIAAMELIDPDSTRSLESIIKDMREQGGPYMVQAEDQMNKLITLAQKHGKPLWAKDEQPQGVPQASTSAQYTARFI</sequence>
<dbReference type="KEGG" id="yak:ACZ76_05195"/>
<dbReference type="GO" id="GO:0004725">
    <property type="term" value="F:protein tyrosine phosphatase activity"/>
    <property type="evidence" value="ECO:0007669"/>
    <property type="project" value="UniProtKB-EC"/>
</dbReference>
<evidence type="ECO:0000256" key="5">
    <source>
        <dbReference type="ARBA" id="ARBA00022912"/>
    </source>
</evidence>
<dbReference type="SMART" id="SM00404">
    <property type="entry name" value="PTPc_motif"/>
    <property type="match status" value="1"/>
</dbReference>
<protein>
    <recommendedName>
        <fullName evidence="2">protein-tyrosine-phosphatase</fullName>
        <ecNumber evidence="2">3.1.3.48</ecNumber>
    </recommendedName>
</protein>
<dbReference type="PRINTS" id="PR01371">
    <property type="entry name" value="BACYPHPHTASE"/>
</dbReference>
<organism evidence="11 12">
    <name type="scientific">Yersinia aleksiciae</name>
    <dbReference type="NCBI Taxonomy" id="263819"/>
    <lineage>
        <taxon>Bacteria</taxon>
        <taxon>Pseudomonadati</taxon>
        <taxon>Pseudomonadota</taxon>
        <taxon>Gammaproteobacteria</taxon>
        <taxon>Enterobacterales</taxon>
        <taxon>Yersiniaceae</taxon>
        <taxon>Yersinia</taxon>
    </lineage>
</organism>
<dbReference type="Proteomes" id="UP000040088">
    <property type="component" value="Unassembled WGS sequence"/>
</dbReference>
<reference evidence="12" key="3">
    <citation type="submission" date="2015-03" db="EMBL/GenBank/DDBJ databases">
        <authorList>
            <consortium name="Pathogen Informatics"/>
        </authorList>
    </citation>
    <scope>NUCLEOTIDE SEQUENCE [LARGE SCALE GENOMIC DNA]</scope>
    <source>
        <strain evidence="12">IP27925</strain>
    </source>
</reference>
<evidence type="ECO:0000313" key="13">
    <source>
        <dbReference type="Proteomes" id="UP000069914"/>
    </source>
</evidence>
<feature type="region of interest" description="Disordered" evidence="7">
    <location>
        <begin position="314"/>
        <end position="336"/>
    </location>
</feature>
<dbReference type="RefSeq" id="WP_048617425.1">
    <property type="nucleotide sequence ID" value="NZ_CABMLM010000021.1"/>
</dbReference>
<name>A0A0T9TYT8_YERAE</name>
<evidence type="ECO:0000256" key="6">
    <source>
        <dbReference type="ARBA" id="ARBA00023026"/>
    </source>
</evidence>
<dbReference type="PANTHER" id="PTHR19134:SF449">
    <property type="entry name" value="TYROSINE-PROTEIN PHOSPHATASE 1"/>
    <property type="match status" value="1"/>
</dbReference>
<comment type="subcellular location">
    <subcellularLocation>
        <location evidence="1">Secreted</location>
    </subcellularLocation>
</comment>
<dbReference type="PRINTS" id="PR00700">
    <property type="entry name" value="PRTYPHPHTASE"/>
</dbReference>
<dbReference type="Gene3D" id="3.90.190.10">
    <property type="entry name" value="Protein tyrosine phosphatase superfamily"/>
    <property type="match status" value="1"/>
</dbReference>
<evidence type="ECO:0000259" key="9">
    <source>
        <dbReference type="PROSITE" id="PS50056"/>
    </source>
</evidence>
<accession>A0A0T9TYT8</accession>
<dbReference type="InterPro" id="IPR000387">
    <property type="entry name" value="Tyr_Pase_dom"/>
</dbReference>
<evidence type="ECO:0000313" key="11">
    <source>
        <dbReference type="EMBL" id="CNL09481.1"/>
    </source>
</evidence>
<dbReference type="SUPFAM" id="SSF52799">
    <property type="entry name" value="(Phosphotyrosine protein) phosphatases II"/>
    <property type="match status" value="1"/>
</dbReference>
<evidence type="ECO:0000313" key="10">
    <source>
        <dbReference type="EMBL" id="AKP32980.1"/>
    </source>
</evidence>
<dbReference type="PROSITE" id="PS00383">
    <property type="entry name" value="TYR_PHOSPHATASE_1"/>
    <property type="match status" value="1"/>
</dbReference>
<keyword evidence="3" id="KW-0964">Secreted</keyword>
<dbReference type="AlphaFoldDB" id="A0A0T9TYT8"/>
<evidence type="ECO:0000313" key="12">
    <source>
        <dbReference type="Proteomes" id="UP000040088"/>
    </source>
</evidence>